<dbReference type="AlphaFoldDB" id="A0A4S2KEF5"/>
<organism evidence="2 3">
    <name type="scientific">Temnothorax longispinosus</name>
    <dbReference type="NCBI Taxonomy" id="300112"/>
    <lineage>
        <taxon>Eukaryota</taxon>
        <taxon>Metazoa</taxon>
        <taxon>Ecdysozoa</taxon>
        <taxon>Arthropoda</taxon>
        <taxon>Hexapoda</taxon>
        <taxon>Insecta</taxon>
        <taxon>Pterygota</taxon>
        <taxon>Neoptera</taxon>
        <taxon>Endopterygota</taxon>
        <taxon>Hymenoptera</taxon>
        <taxon>Apocrita</taxon>
        <taxon>Aculeata</taxon>
        <taxon>Formicoidea</taxon>
        <taxon>Formicidae</taxon>
        <taxon>Myrmicinae</taxon>
        <taxon>Temnothorax</taxon>
    </lineage>
</organism>
<feature type="region of interest" description="Disordered" evidence="1">
    <location>
        <begin position="267"/>
        <end position="290"/>
    </location>
</feature>
<dbReference type="EMBL" id="QBLH01003027">
    <property type="protein sequence ID" value="TGZ45938.1"/>
    <property type="molecule type" value="Genomic_DNA"/>
</dbReference>
<name>A0A4S2KEF5_9HYME</name>
<proteinExistence type="predicted"/>
<evidence type="ECO:0000313" key="3">
    <source>
        <dbReference type="Proteomes" id="UP000310200"/>
    </source>
</evidence>
<feature type="region of interest" description="Disordered" evidence="1">
    <location>
        <begin position="171"/>
        <end position="192"/>
    </location>
</feature>
<comment type="caution">
    <text evidence="2">The sequence shown here is derived from an EMBL/GenBank/DDBJ whole genome shotgun (WGS) entry which is preliminary data.</text>
</comment>
<sequence length="473" mass="52952">MNPFDGFGVKPSCYVCNRFARQAIIGKNIPDDRITPLKLYYYYNEISHMTWRQSRGFLDLRLRLSAFGNSIKLVSKESPSATTKMQSDISKGREKMCGRSRHFLQNFRDERRKIQTLSEAKGRANSGKISVKRNFLTSLASLLFGLLFRPDGNVGRRPNCVTLARVSRKGESAEVRRSKTGRREGTEGRDTWQGRRGRCQAVFGLRGEYGGCAREGAGWIGVKVRHLMEVPALSSRFVFDTRRLSKRDCEIEARDVNAITWYDVAQSTNEERKPRKPSSQLIKSPQGSNRAPKNQTLVYYAAQSGECECKSECECEHAANPTKKGEGQNLGAKSNVPFANRKSAERARNRIPNLFTGYEIEFPFAALLPRGEAPRHSRAIDRLATGYRMELPADPADPAGGDRPDRHEVCGSNGNKVNVLFRCSGIVYAAEKWDAGHLNYAFLADEDESRKLQLGGGKGGKKNADEKSSLHKT</sequence>
<accession>A0A4S2KEF5</accession>
<keyword evidence="3" id="KW-1185">Reference proteome</keyword>
<feature type="compositionally biased region" description="Basic and acidic residues" evidence="1">
    <location>
        <begin position="462"/>
        <end position="473"/>
    </location>
</feature>
<gene>
    <name evidence="2" type="ORF">DBV15_02711</name>
</gene>
<feature type="compositionally biased region" description="Polar residues" evidence="1">
    <location>
        <begin position="277"/>
        <end position="290"/>
    </location>
</feature>
<evidence type="ECO:0000256" key="1">
    <source>
        <dbReference type="SAM" id="MobiDB-lite"/>
    </source>
</evidence>
<reference evidence="2 3" key="1">
    <citation type="journal article" date="2019" name="Philos. Trans. R. Soc. Lond., B, Biol. Sci.">
        <title>Ant behaviour and brain gene expression of defending hosts depend on the ecological success of the intruding social parasite.</title>
        <authorList>
            <person name="Kaur R."/>
            <person name="Stoldt M."/>
            <person name="Jongepier E."/>
            <person name="Feldmeyer B."/>
            <person name="Menzel F."/>
            <person name="Bornberg-Bauer E."/>
            <person name="Foitzik S."/>
        </authorList>
    </citation>
    <scope>NUCLEOTIDE SEQUENCE [LARGE SCALE GENOMIC DNA]</scope>
    <source>
        <tissue evidence="2">Whole body</tissue>
    </source>
</reference>
<dbReference type="Proteomes" id="UP000310200">
    <property type="component" value="Unassembled WGS sequence"/>
</dbReference>
<feature type="region of interest" description="Disordered" evidence="1">
    <location>
        <begin position="451"/>
        <end position="473"/>
    </location>
</feature>
<protein>
    <submittedName>
        <fullName evidence="2">Uncharacterized protein</fullName>
    </submittedName>
</protein>
<evidence type="ECO:0000313" key="2">
    <source>
        <dbReference type="EMBL" id="TGZ45938.1"/>
    </source>
</evidence>